<dbReference type="InterPro" id="IPR041685">
    <property type="entry name" value="AAA_GajA/Old/RecF-like"/>
</dbReference>
<gene>
    <name evidence="2" type="ORF">GB928_001700</name>
</gene>
<feature type="domain" description="Endonuclease GajA/Old nuclease/RecF-like AAA" evidence="1">
    <location>
        <begin position="1"/>
        <end position="381"/>
    </location>
</feature>
<dbReference type="PANTHER" id="PTHR43581:SF2">
    <property type="entry name" value="EXCINUCLEASE ATPASE SUBUNIT"/>
    <property type="match status" value="1"/>
</dbReference>
<reference evidence="2" key="1">
    <citation type="submission" date="2022-04" db="EMBL/GenBank/DDBJ databases">
        <title>Shinella lacus sp. nov., a novel member of the genus Shinella from water.</title>
        <authorList>
            <person name="Deng Y."/>
        </authorList>
    </citation>
    <scope>NUCLEOTIDE SEQUENCE</scope>
    <source>
        <strain evidence="2">JCM 31239</strain>
    </source>
</reference>
<protein>
    <submittedName>
        <fullName evidence="2">AAA family ATPase</fullName>
    </submittedName>
</protein>
<dbReference type="EMBL" id="WHSC02000001">
    <property type="protein sequence ID" value="MDO6119890.1"/>
    <property type="molecule type" value="Genomic_DNA"/>
</dbReference>
<organism evidence="2 3">
    <name type="scientific">Shinella curvata</name>
    <dbReference type="NCBI Taxonomy" id="1817964"/>
    <lineage>
        <taxon>Bacteria</taxon>
        <taxon>Pseudomonadati</taxon>
        <taxon>Pseudomonadota</taxon>
        <taxon>Alphaproteobacteria</taxon>
        <taxon>Hyphomicrobiales</taxon>
        <taxon>Rhizobiaceae</taxon>
        <taxon>Shinella</taxon>
    </lineage>
</organism>
<dbReference type="PANTHER" id="PTHR43581">
    <property type="entry name" value="ATP/GTP PHOSPHATASE"/>
    <property type="match status" value="1"/>
</dbReference>
<dbReference type="Proteomes" id="UP001177080">
    <property type="component" value="Unassembled WGS sequence"/>
</dbReference>
<dbReference type="InterPro" id="IPR051396">
    <property type="entry name" value="Bact_Antivir_Def_Nuclease"/>
</dbReference>
<evidence type="ECO:0000313" key="2">
    <source>
        <dbReference type="EMBL" id="MDO6119890.1"/>
    </source>
</evidence>
<proteinExistence type="predicted"/>
<sequence>MRLHRVLVRNFRGVRYAELSNLSDVVVIAGQNGSGKSCLLDAIRLVKSVYGGYQQNEYHHWFGEFQINFSNDPKAFVPLFNNPSEPLIIEVDVVLHPDERDYLKVNAEALITTQAWRIIVPELYGWKSLNAAPLAAQYRSREGEVIARAIEDLKIFKKEMESEVIKARVFINPNEQPMFNNSKVLEIVFSTFDPKNIGIIDYHGAQRHFGREAIGSINVNLEASEEQSKQSALYNYNNKYSNVKSEMASLYVREALAEKAGGKIGGTENITKTLMELFNTFFPHKEFLGPQPSEEGRLRFPVRVGGAEMHDLDELSSGEKEILYGYLRMRSSARKNSVILLDEPELHLNPRLTKNLPGFYYRNLSTALNNQVWLITHSDAILRESVGQDGFSVFHVTSSAHTDLGLNQATRVLADQDLERAVIELVGDLAAYSPGGRVVIFEGEDSEFDLWMTSELFPELAEKANLVSGTNKARVRGLHDLLQGLSDAGRLPKYRVFSITDKDYEQGDLSPINQFKWDSYHIENYLLSDEYITNVLKGINGNSFNSSVSEVSAKLYECASDTIQTMLIQITHDFVNGKLVNALNVKIDPNSRNITGDMVDSVSRARNRVDSLAVGALSLDGLSQYIDQVRVGLESDLLSGAWRKNFSGRNILNRFVARYGNGISYKNFRNLIVAEMRANSYRPAGMGEILGKIMLPTPLDGAANR</sequence>
<accession>A0ABT8X877</accession>
<dbReference type="SUPFAM" id="SSF52540">
    <property type="entry name" value="P-loop containing nucleoside triphosphate hydrolases"/>
    <property type="match status" value="1"/>
</dbReference>
<dbReference type="RefSeq" id="WP_244759201.1">
    <property type="nucleotide sequence ID" value="NZ_JALJCJ010000001.1"/>
</dbReference>
<comment type="caution">
    <text evidence="2">The sequence shown here is derived from an EMBL/GenBank/DDBJ whole genome shotgun (WGS) entry which is preliminary data.</text>
</comment>
<dbReference type="Gene3D" id="3.40.50.300">
    <property type="entry name" value="P-loop containing nucleotide triphosphate hydrolases"/>
    <property type="match status" value="2"/>
</dbReference>
<evidence type="ECO:0000313" key="3">
    <source>
        <dbReference type="Proteomes" id="UP001177080"/>
    </source>
</evidence>
<dbReference type="InterPro" id="IPR027417">
    <property type="entry name" value="P-loop_NTPase"/>
</dbReference>
<dbReference type="Pfam" id="PF13175">
    <property type="entry name" value="AAA_15"/>
    <property type="match status" value="1"/>
</dbReference>
<name>A0ABT8X877_9HYPH</name>
<evidence type="ECO:0000259" key="1">
    <source>
        <dbReference type="Pfam" id="PF13175"/>
    </source>
</evidence>
<keyword evidence="3" id="KW-1185">Reference proteome</keyword>